<evidence type="ECO:0000313" key="3">
    <source>
        <dbReference type="EMBL" id="OGZ58756.1"/>
    </source>
</evidence>
<feature type="compositionally biased region" description="Basic and acidic residues" evidence="1">
    <location>
        <begin position="11"/>
        <end position="20"/>
    </location>
</feature>
<reference evidence="3 4" key="1">
    <citation type="journal article" date="2016" name="Nat. Commun.">
        <title>Thousands of microbial genomes shed light on interconnected biogeochemical processes in an aquifer system.</title>
        <authorList>
            <person name="Anantharaman K."/>
            <person name="Brown C.T."/>
            <person name="Hug L.A."/>
            <person name="Sharon I."/>
            <person name="Castelle C.J."/>
            <person name="Probst A.J."/>
            <person name="Thomas B.C."/>
            <person name="Singh A."/>
            <person name="Wilkins M.J."/>
            <person name="Karaoz U."/>
            <person name="Brodie E.L."/>
            <person name="Williams K.H."/>
            <person name="Hubbard S.S."/>
            <person name="Banfield J.F."/>
        </authorList>
    </citation>
    <scope>NUCLEOTIDE SEQUENCE [LARGE SCALE GENOMIC DNA]</scope>
</reference>
<gene>
    <name evidence="3" type="ORF">A2827_00530</name>
</gene>
<accession>A0A1G2H8G0</accession>
<dbReference type="EMBL" id="MHOD01000001">
    <property type="protein sequence ID" value="OGZ58756.1"/>
    <property type="molecule type" value="Genomic_DNA"/>
</dbReference>
<feature type="region of interest" description="Disordered" evidence="1">
    <location>
        <begin position="1"/>
        <end position="20"/>
    </location>
</feature>
<comment type="caution">
    <text evidence="3">The sequence shown here is derived from an EMBL/GenBank/DDBJ whole genome shotgun (WGS) entry which is preliminary data.</text>
</comment>
<evidence type="ECO:0000256" key="1">
    <source>
        <dbReference type="SAM" id="MobiDB-lite"/>
    </source>
</evidence>
<evidence type="ECO:0000256" key="2">
    <source>
        <dbReference type="SAM" id="Phobius"/>
    </source>
</evidence>
<organism evidence="3 4">
    <name type="scientific">Candidatus Spechtbacteria bacterium RIFCSPHIGHO2_01_FULL_43_30</name>
    <dbReference type="NCBI Taxonomy" id="1802158"/>
    <lineage>
        <taxon>Bacteria</taxon>
        <taxon>Candidatus Spechtiibacteriota</taxon>
    </lineage>
</organism>
<name>A0A1G2H8G0_9BACT</name>
<feature type="transmembrane region" description="Helical" evidence="2">
    <location>
        <begin position="27"/>
        <end position="51"/>
    </location>
</feature>
<protein>
    <submittedName>
        <fullName evidence="3">Uncharacterized protein</fullName>
    </submittedName>
</protein>
<sequence>MEEGVKMNNSRRPEHRGSGGDRHNLSLGLFAAIAFIFLFLVFLYSIGVFGLPFWSSEKSEEIADEVAPISTPVPLPTITPMPLISPTTVPTETPTPILEVPELEIETLEPTPIPTPVLIDSDPAFGRVVKDGLMKLALPEGDFDSRYVLQVDSGGNFTLRFNVYGNDGKLSGSVILRNYKEGDPLKRVEMSIFYEDGSVRKIRIEDLSISVEHIYELHPLGPSLFSEKVRKNTSNTMGVRGVSTPFTGILVFDVTGYSGVEGVREGKRLYTEVDISKKNDLLLDLDELVRQIEEDFKK</sequence>
<dbReference type="STRING" id="1802158.A2827_00530"/>
<dbReference type="AlphaFoldDB" id="A0A1G2H8G0"/>
<proteinExistence type="predicted"/>
<keyword evidence="2" id="KW-0812">Transmembrane</keyword>
<dbReference type="Proteomes" id="UP000177932">
    <property type="component" value="Unassembled WGS sequence"/>
</dbReference>
<keyword evidence="2" id="KW-1133">Transmembrane helix</keyword>
<evidence type="ECO:0000313" key="4">
    <source>
        <dbReference type="Proteomes" id="UP000177932"/>
    </source>
</evidence>
<keyword evidence="2" id="KW-0472">Membrane</keyword>